<evidence type="ECO:0000256" key="1">
    <source>
        <dbReference type="PROSITE-ProRule" id="PRU00169"/>
    </source>
</evidence>
<dbReference type="SUPFAM" id="SSF52172">
    <property type="entry name" value="CheY-like"/>
    <property type="match status" value="1"/>
</dbReference>
<dbReference type="PROSITE" id="PS50110">
    <property type="entry name" value="RESPONSE_REGULATORY"/>
    <property type="match status" value="1"/>
</dbReference>
<sequence>MIRIGVVDDESASRQIVLDHLDRYQAENDVTFDVRTFTDGRELVTGYRPEFDILFLDVQMNDLDGLDTARHIRTLDTRVVIVFVTNMAQYAIHGYEVDALSYLVKPVPWFAFSQELRRSIERVRRSGTDSVMLTVNGELARVDLLDVVYVESIKHRVVVHAVDRTYSFTGTLKAFEADLGEKGFFRSNSCYLVNMRHVTAVKQSTCVMLGGDELQISRPRKRAFLDALADHVGGHVA</sequence>
<dbReference type="Gene3D" id="3.40.50.2300">
    <property type="match status" value="1"/>
</dbReference>
<dbReference type="GO" id="GO:0000156">
    <property type="term" value="F:phosphorelay response regulator activity"/>
    <property type="evidence" value="ECO:0007669"/>
    <property type="project" value="InterPro"/>
</dbReference>
<dbReference type="Proteomes" id="UP000093412">
    <property type="component" value="Unassembled WGS sequence"/>
</dbReference>
<dbReference type="PANTHER" id="PTHR37299">
    <property type="entry name" value="TRANSCRIPTIONAL REGULATOR-RELATED"/>
    <property type="match status" value="1"/>
</dbReference>
<dbReference type="InterPro" id="IPR046947">
    <property type="entry name" value="LytR-like"/>
</dbReference>
<dbReference type="InterPro" id="IPR007492">
    <property type="entry name" value="LytTR_DNA-bd_dom"/>
</dbReference>
<dbReference type="InterPro" id="IPR011006">
    <property type="entry name" value="CheY-like_superfamily"/>
</dbReference>
<proteinExistence type="predicted"/>
<accession>A0A163QMH8</accession>
<organism evidence="4 6">
    <name type="scientific">Oerskovia enterophila</name>
    <dbReference type="NCBI Taxonomy" id="43678"/>
    <lineage>
        <taxon>Bacteria</taxon>
        <taxon>Bacillati</taxon>
        <taxon>Actinomycetota</taxon>
        <taxon>Actinomycetes</taxon>
        <taxon>Micrococcales</taxon>
        <taxon>Cellulomonadaceae</taxon>
        <taxon>Oerskovia</taxon>
    </lineage>
</organism>
<dbReference type="SMART" id="SM00850">
    <property type="entry name" value="LytTR"/>
    <property type="match status" value="1"/>
</dbReference>
<gene>
    <name evidence="4" type="primary">yehT</name>
    <name evidence="5" type="ORF">OERS_14380</name>
    <name evidence="4" type="ORF">OJAG_28950</name>
</gene>
<evidence type="ECO:0000313" key="7">
    <source>
        <dbReference type="Proteomes" id="UP000093412"/>
    </source>
</evidence>
<dbReference type="Pfam" id="PF04397">
    <property type="entry name" value="LytTR"/>
    <property type="match status" value="1"/>
</dbReference>
<feature type="domain" description="HTH LytTR-type" evidence="3">
    <location>
        <begin position="146"/>
        <end position="230"/>
    </location>
</feature>
<dbReference type="STRING" id="43678.OJAG_28950"/>
<dbReference type="GO" id="GO:0003677">
    <property type="term" value="F:DNA binding"/>
    <property type="evidence" value="ECO:0007669"/>
    <property type="project" value="InterPro"/>
</dbReference>
<dbReference type="Proteomes" id="UP000076447">
    <property type="component" value="Unassembled WGS sequence"/>
</dbReference>
<dbReference type="RefSeq" id="WP_056648283.1">
    <property type="nucleotide sequence ID" value="NZ_JBEPRG010000041.1"/>
</dbReference>
<keyword evidence="7" id="KW-1185">Reference proteome</keyword>
<reference evidence="5 7" key="2">
    <citation type="submission" date="2016-06" db="EMBL/GenBank/DDBJ databases">
        <title>Genome sequence of Oerskovia enterophila DSM 43852.</title>
        <authorList>
            <person name="Poehlein A."/>
            <person name="Jag V."/>
            <person name="Bengelsdorf F.R."/>
            <person name="Daniel R."/>
            <person name="Duerre P."/>
        </authorList>
    </citation>
    <scope>NUCLEOTIDE SEQUENCE [LARGE SCALE GENOMIC DNA]</scope>
    <source>
        <strain evidence="5 7">DSM 43852</strain>
    </source>
</reference>
<dbReference type="Gene3D" id="2.40.50.1020">
    <property type="entry name" value="LytTr DNA-binding domain"/>
    <property type="match status" value="1"/>
</dbReference>
<feature type="domain" description="Response regulatory" evidence="2">
    <location>
        <begin position="3"/>
        <end position="120"/>
    </location>
</feature>
<dbReference type="AlphaFoldDB" id="A0A163QMH8"/>
<dbReference type="EMBL" id="MAQA01000013">
    <property type="protein sequence ID" value="OCI31767.1"/>
    <property type="molecule type" value="Genomic_DNA"/>
</dbReference>
<dbReference type="InterPro" id="IPR001789">
    <property type="entry name" value="Sig_transdc_resp-reg_receiver"/>
</dbReference>
<reference evidence="4 6" key="1">
    <citation type="submission" date="2016-01" db="EMBL/GenBank/DDBJ databases">
        <title>Genome sequence of Oerskovia enterophila VJag, an agar and cellulose degrading bacterium.</title>
        <authorList>
            <person name="Poehlein A."/>
            <person name="Jag V."/>
            <person name="Bengelsdorf F."/>
            <person name="Duerre P."/>
            <person name="Daniel R."/>
        </authorList>
    </citation>
    <scope>NUCLEOTIDE SEQUENCE [LARGE SCALE GENOMIC DNA]</scope>
    <source>
        <strain evidence="4 6">VJag</strain>
    </source>
</reference>
<dbReference type="EMBL" id="LRIE01000080">
    <property type="protein sequence ID" value="KZM34331.1"/>
    <property type="molecule type" value="Genomic_DNA"/>
</dbReference>
<keyword evidence="1" id="KW-0597">Phosphoprotein</keyword>
<evidence type="ECO:0000259" key="3">
    <source>
        <dbReference type="PROSITE" id="PS50930"/>
    </source>
</evidence>
<dbReference type="PROSITE" id="PS50930">
    <property type="entry name" value="HTH_LYTTR"/>
    <property type="match status" value="1"/>
</dbReference>
<dbReference type="OrthoDB" id="236568at2"/>
<dbReference type="Pfam" id="PF00072">
    <property type="entry name" value="Response_reg"/>
    <property type="match status" value="1"/>
</dbReference>
<name>A0A163QMH8_9CELL</name>
<dbReference type="SMART" id="SM00448">
    <property type="entry name" value="REC"/>
    <property type="match status" value="1"/>
</dbReference>
<protein>
    <submittedName>
        <fullName evidence="4">Transcriptional regulatory protein YehT</fullName>
    </submittedName>
</protein>
<feature type="modified residue" description="4-aspartylphosphate" evidence="1">
    <location>
        <position position="57"/>
    </location>
</feature>
<dbReference type="PATRIC" id="fig|43678.3.peg.3028"/>
<evidence type="ECO:0000313" key="6">
    <source>
        <dbReference type="Proteomes" id="UP000076447"/>
    </source>
</evidence>
<evidence type="ECO:0000259" key="2">
    <source>
        <dbReference type="PROSITE" id="PS50110"/>
    </source>
</evidence>
<dbReference type="PANTHER" id="PTHR37299:SF1">
    <property type="entry name" value="STAGE 0 SPORULATION PROTEIN A HOMOLOG"/>
    <property type="match status" value="1"/>
</dbReference>
<evidence type="ECO:0000313" key="4">
    <source>
        <dbReference type="EMBL" id="KZM34331.1"/>
    </source>
</evidence>
<evidence type="ECO:0000313" key="5">
    <source>
        <dbReference type="EMBL" id="OCI31767.1"/>
    </source>
</evidence>
<comment type="caution">
    <text evidence="4">The sequence shown here is derived from an EMBL/GenBank/DDBJ whole genome shotgun (WGS) entry which is preliminary data.</text>
</comment>